<dbReference type="Proteomes" id="UP001501470">
    <property type="component" value="Unassembled WGS sequence"/>
</dbReference>
<dbReference type="EMBL" id="BAAAQD010000017">
    <property type="protein sequence ID" value="GAA1542913.1"/>
    <property type="molecule type" value="Genomic_DNA"/>
</dbReference>
<evidence type="ECO:0000313" key="1">
    <source>
        <dbReference type="EMBL" id="GAA1542913.1"/>
    </source>
</evidence>
<gene>
    <name evidence="1" type="ORF">GCM10009827_073140</name>
</gene>
<protein>
    <submittedName>
        <fullName evidence="1">Uncharacterized protein</fullName>
    </submittedName>
</protein>
<comment type="caution">
    <text evidence="1">The sequence shown here is derived from an EMBL/GenBank/DDBJ whole genome shotgun (WGS) entry which is preliminary data.</text>
</comment>
<accession>A0ABN2BNA8</accession>
<name>A0ABN2BNA8_9ACTN</name>
<organism evidence="1 2">
    <name type="scientific">Dactylosporangium maewongense</name>
    <dbReference type="NCBI Taxonomy" id="634393"/>
    <lineage>
        <taxon>Bacteria</taxon>
        <taxon>Bacillati</taxon>
        <taxon>Actinomycetota</taxon>
        <taxon>Actinomycetes</taxon>
        <taxon>Micromonosporales</taxon>
        <taxon>Micromonosporaceae</taxon>
        <taxon>Dactylosporangium</taxon>
    </lineage>
</organism>
<evidence type="ECO:0000313" key="2">
    <source>
        <dbReference type="Proteomes" id="UP001501470"/>
    </source>
</evidence>
<keyword evidence="2" id="KW-1185">Reference proteome</keyword>
<sequence length="321" mass="34671">MRRVRTWDFGALRTATVGGVAVVAGMFSTVDQATACTLHEADTGRLLGGWPMPYDWCFSRPDTNLSTFAADGEAYSIVRGRGYDCIVHRLTVDGPEPVGRFEPDGDGVYTVAAAVVSGRPAVLSSDWRRVHYHDLRTGEALRAPWSAPDGWRVDELVAVAGGAYAWLEPDDDSPRTDWRGWLWDAIGGRPVGPPVFVRGYRWGPWALGRRPALLVKTDWREYRVLDLALRCPAGPALPATVQDLSAPAVGVLHGRAVLAAVTGPALTVWDLLTGAARHVVAFPDVPLAVAVAADRLYVADPEGEISAHPVPPRALHPLAPR</sequence>
<reference evidence="1 2" key="1">
    <citation type="journal article" date="2019" name="Int. J. Syst. Evol. Microbiol.">
        <title>The Global Catalogue of Microorganisms (GCM) 10K type strain sequencing project: providing services to taxonomists for standard genome sequencing and annotation.</title>
        <authorList>
            <consortium name="The Broad Institute Genomics Platform"/>
            <consortium name="The Broad Institute Genome Sequencing Center for Infectious Disease"/>
            <person name="Wu L."/>
            <person name="Ma J."/>
        </authorList>
    </citation>
    <scope>NUCLEOTIDE SEQUENCE [LARGE SCALE GENOMIC DNA]</scope>
    <source>
        <strain evidence="1 2">JCM 15933</strain>
    </source>
</reference>
<dbReference type="SUPFAM" id="SSF69322">
    <property type="entry name" value="Tricorn protease domain 2"/>
    <property type="match status" value="1"/>
</dbReference>
<proteinExistence type="predicted"/>